<dbReference type="Proteomes" id="UP000054498">
    <property type="component" value="Unassembled WGS sequence"/>
</dbReference>
<reference evidence="1 2" key="1">
    <citation type="journal article" date="2013" name="BMC Genomics">
        <title>Reconstruction of the lipid metabolism for the microalga Monoraphidium neglectum from its genome sequence reveals characteristics suitable for biofuel production.</title>
        <authorList>
            <person name="Bogen C."/>
            <person name="Al-Dilaimi A."/>
            <person name="Albersmeier A."/>
            <person name="Wichmann J."/>
            <person name="Grundmann M."/>
            <person name="Rupp O."/>
            <person name="Lauersen K.J."/>
            <person name="Blifernez-Klassen O."/>
            <person name="Kalinowski J."/>
            <person name="Goesmann A."/>
            <person name="Mussgnug J.H."/>
            <person name="Kruse O."/>
        </authorList>
    </citation>
    <scope>NUCLEOTIDE SEQUENCE [LARGE SCALE GENOMIC DNA]</scope>
    <source>
        <strain evidence="1 2">SAG 48.87</strain>
    </source>
</reference>
<evidence type="ECO:0000313" key="1">
    <source>
        <dbReference type="EMBL" id="KIY99557.1"/>
    </source>
</evidence>
<dbReference type="OrthoDB" id="559335at2759"/>
<proteinExistence type="predicted"/>
<sequence length="316" mass="32710">MTIIRAVQSWSFGRTRRSAARIAVRALVRRPALTKGTFGSKAMVPPEGAISPFKGPCSTPSSFHASFEVLPGNGPAAEPSGAAADEAPRAAYAVKADPMLLEAVRRALPELFALPSGDDAPSAGGGGGAGGAAFARLSPAASAVLADAAAVAAAAASETAITLETATHVMYGGCLYPLLWNTDGEPIILAPNYIDARALPGVGTRLLDLAPCSTAHERIKQLKALGAVVGDARKTAPYEAGDAPLFDAGARLHVVYPNGEVAPVFTLEHDDMTVHYYAAPRVTVSGGILTGKGWPEARQMNLAKLPIDCYHEVYLT</sequence>
<dbReference type="AlphaFoldDB" id="A0A0D2JJU1"/>
<organism evidence="1 2">
    <name type="scientific">Monoraphidium neglectum</name>
    <dbReference type="NCBI Taxonomy" id="145388"/>
    <lineage>
        <taxon>Eukaryota</taxon>
        <taxon>Viridiplantae</taxon>
        <taxon>Chlorophyta</taxon>
        <taxon>core chlorophytes</taxon>
        <taxon>Chlorophyceae</taxon>
        <taxon>CS clade</taxon>
        <taxon>Sphaeropleales</taxon>
        <taxon>Selenastraceae</taxon>
        <taxon>Monoraphidium</taxon>
    </lineage>
</organism>
<dbReference type="EMBL" id="KK101813">
    <property type="protein sequence ID" value="KIY99557.1"/>
    <property type="molecule type" value="Genomic_DNA"/>
</dbReference>
<protein>
    <submittedName>
        <fullName evidence="1">Uncharacterized protein</fullName>
    </submittedName>
</protein>
<keyword evidence="2" id="KW-1185">Reference proteome</keyword>
<evidence type="ECO:0000313" key="2">
    <source>
        <dbReference type="Proteomes" id="UP000054498"/>
    </source>
</evidence>
<dbReference type="KEGG" id="mng:MNEG_8405"/>
<dbReference type="GeneID" id="25741281"/>
<dbReference type="RefSeq" id="XP_013898577.1">
    <property type="nucleotide sequence ID" value="XM_014043123.1"/>
</dbReference>
<accession>A0A0D2JJU1</accession>
<gene>
    <name evidence="1" type="ORF">MNEG_8405</name>
</gene>
<name>A0A0D2JJU1_9CHLO</name>